<dbReference type="InterPro" id="IPR045225">
    <property type="entry name" value="Uracil/uridine/allantoin_perm"/>
</dbReference>
<proteinExistence type="inferred from homology"/>
<evidence type="ECO:0000256" key="3">
    <source>
        <dbReference type="ARBA" id="ARBA00022692"/>
    </source>
</evidence>
<dbReference type="InterPro" id="IPR012681">
    <property type="entry name" value="NCS1"/>
</dbReference>
<dbReference type="CDD" id="cd11482">
    <property type="entry name" value="SLC-NCS1sbd_NRT1-like"/>
    <property type="match status" value="1"/>
</dbReference>
<accession>S3BUS1</accession>
<feature type="transmembrane region" description="Helical" evidence="7">
    <location>
        <begin position="399"/>
        <end position="423"/>
    </location>
</feature>
<dbReference type="VEuPathDB" id="FungiDB:F503_04727"/>
<dbReference type="HOGENOM" id="CLU_244728_0_0_1"/>
<evidence type="ECO:0000256" key="4">
    <source>
        <dbReference type="ARBA" id="ARBA00022989"/>
    </source>
</evidence>
<dbReference type="EMBL" id="KE148162">
    <property type="protein sequence ID" value="EPE04212.1"/>
    <property type="molecule type" value="Genomic_DNA"/>
</dbReference>
<gene>
    <name evidence="8" type="ORF">F503_04727</name>
</gene>
<feature type="transmembrane region" description="Helical" evidence="7">
    <location>
        <begin position="193"/>
        <end position="214"/>
    </location>
</feature>
<comment type="similarity">
    <text evidence="2">Belongs to the purine-cytosine permease (2.A.39) family.</text>
</comment>
<evidence type="ECO:0000256" key="2">
    <source>
        <dbReference type="ARBA" id="ARBA00008974"/>
    </source>
</evidence>
<feature type="transmembrane region" description="Helical" evidence="7">
    <location>
        <begin position="443"/>
        <end position="466"/>
    </location>
</feature>
<evidence type="ECO:0000256" key="6">
    <source>
        <dbReference type="SAM" id="MobiDB-lite"/>
    </source>
</evidence>
<comment type="subcellular location">
    <subcellularLocation>
        <location evidence="1">Membrane</location>
        <topology evidence="1">Multi-pass membrane protein</topology>
    </subcellularLocation>
</comment>
<dbReference type="Proteomes" id="UP000016923">
    <property type="component" value="Unassembled WGS sequence"/>
</dbReference>
<keyword evidence="4 7" id="KW-1133">Transmembrane helix</keyword>
<keyword evidence="5 7" id="KW-0472">Membrane</keyword>
<feature type="transmembrane region" description="Helical" evidence="7">
    <location>
        <begin position="284"/>
        <end position="304"/>
    </location>
</feature>
<feature type="region of interest" description="Disordered" evidence="6">
    <location>
        <begin position="1509"/>
        <end position="1531"/>
    </location>
</feature>
<organism evidence="8 9">
    <name type="scientific">Ophiostoma piceae (strain UAMH 11346)</name>
    <name type="common">Sap stain fungus</name>
    <dbReference type="NCBI Taxonomy" id="1262450"/>
    <lineage>
        <taxon>Eukaryota</taxon>
        <taxon>Fungi</taxon>
        <taxon>Dikarya</taxon>
        <taxon>Ascomycota</taxon>
        <taxon>Pezizomycotina</taxon>
        <taxon>Sordariomycetes</taxon>
        <taxon>Sordariomycetidae</taxon>
        <taxon>Ophiostomatales</taxon>
        <taxon>Ophiostomataceae</taxon>
        <taxon>Ophiostoma</taxon>
    </lineage>
</organism>
<evidence type="ECO:0000256" key="1">
    <source>
        <dbReference type="ARBA" id="ARBA00004141"/>
    </source>
</evidence>
<keyword evidence="3 7" id="KW-0812">Transmembrane</keyword>
<feature type="transmembrane region" description="Helical" evidence="7">
    <location>
        <begin position="486"/>
        <end position="505"/>
    </location>
</feature>
<feature type="transmembrane region" description="Helical" evidence="7">
    <location>
        <begin position="166"/>
        <end position="186"/>
    </location>
</feature>
<feature type="transmembrane region" description="Helical" evidence="7">
    <location>
        <begin position="68"/>
        <end position="88"/>
    </location>
</feature>
<feature type="compositionally biased region" description="Low complexity" evidence="6">
    <location>
        <begin position="1188"/>
        <end position="1197"/>
    </location>
</feature>
<dbReference type="PANTHER" id="PTHR30618">
    <property type="entry name" value="NCS1 FAMILY PURINE/PYRIMIDINE TRANSPORTER"/>
    <property type="match status" value="1"/>
</dbReference>
<dbReference type="eggNOG" id="KOG2466">
    <property type="taxonomic scope" value="Eukaryota"/>
</dbReference>
<keyword evidence="9" id="KW-1185">Reference proteome</keyword>
<dbReference type="OrthoDB" id="2018619at2759"/>
<dbReference type="GO" id="GO:0005886">
    <property type="term" value="C:plasma membrane"/>
    <property type="evidence" value="ECO:0007669"/>
    <property type="project" value="TreeGrafter"/>
</dbReference>
<dbReference type="Gene3D" id="1.10.4160.10">
    <property type="entry name" value="Hydantoin permease"/>
    <property type="match status" value="1"/>
</dbReference>
<evidence type="ECO:0000256" key="7">
    <source>
        <dbReference type="SAM" id="Phobius"/>
    </source>
</evidence>
<protein>
    <submittedName>
        <fullName evidence="8">Ncs1 nucleoside transporter family protein</fullName>
    </submittedName>
</protein>
<feature type="compositionally biased region" description="Low complexity" evidence="6">
    <location>
        <begin position="1512"/>
        <end position="1531"/>
    </location>
</feature>
<evidence type="ECO:0000313" key="8">
    <source>
        <dbReference type="EMBL" id="EPE04212.1"/>
    </source>
</evidence>
<dbReference type="InterPro" id="IPR001248">
    <property type="entry name" value="Pur-cyt_permease"/>
</dbReference>
<feature type="transmembrane region" description="Helical" evidence="7">
    <location>
        <begin position="243"/>
        <end position="263"/>
    </location>
</feature>
<dbReference type="NCBIfam" id="TIGR00800">
    <property type="entry name" value="ncs1"/>
    <property type="match status" value="1"/>
</dbReference>
<dbReference type="PANTHER" id="PTHR30618:SF4">
    <property type="entry name" value="ALLANTOIN PERMEASE"/>
    <property type="match status" value="1"/>
</dbReference>
<dbReference type="Pfam" id="PF02133">
    <property type="entry name" value="Transp_cyt_pur"/>
    <property type="match status" value="1"/>
</dbReference>
<feature type="transmembrane region" description="Helical" evidence="7">
    <location>
        <begin position="125"/>
        <end position="146"/>
    </location>
</feature>
<evidence type="ECO:0000256" key="5">
    <source>
        <dbReference type="ARBA" id="ARBA00023136"/>
    </source>
</evidence>
<evidence type="ECO:0000313" key="9">
    <source>
        <dbReference type="Proteomes" id="UP000016923"/>
    </source>
</evidence>
<name>S3BUS1_OPHP1</name>
<reference evidence="8 9" key="1">
    <citation type="journal article" date="2013" name="BMC Genomics">
        <title>The genome and transcriptome of the pine saprophyte Ophiostoma piceae, and a comparison with the bark beetle-associated pine pathogen Grosmannia clavigera.</title>
        <authorList>
            <person name="Haridas S."/>
            <person name="Wang Y."/>
            <person name="Lim L."/>
            <person name="Massoumi Alamouti S."/>
            <person name="Jackman S."/>
            <person name="Docking R."/>
            <person name="Robertson G."/>
            <person name="Birol I."/>
            <person name="Bohlmann J."/>
            <person name="Breuil C."/>
        </authorList>
    </citation>
    <scope>NUCLEOTIDE SEQUENCE [LARGE SCALE GENOMIC DNA]</scope>
    <source>
        <strain evidence="8 9">UAMH 11346</strain>
    </source>
</reference>
<dbReference type="GO" id="GO:0015205">
    <property type="term" value="F:nucleobase transmembrane transporter activity"/>
    <property type="evidence" value="ECO:0007669"/>
    <property type="project" value="TreeGrafter"/>
</dbReference>
<sequence>MTLTSWIRRVEVSRTTEFNQWINYDIRPIEAARRTWGYVAYHNYWLLTNTNISTYLTGSSLIPLGLTWWQAIICIIIGNLLATIFVVLNSMPGASYNIGFPVVNRLVWGMWGSQFVIWNRIMLSLVWYGFTAYIGGECVYAILLSWDTNLEAHIPNHMDPSTGMTTANFVCYIVFSVISLPFIWIRPHRLEKFFYAASSITIVFFLSFMIWALATMNKDGNGGFGDTITSSSTLPKTGSPESVAWYMVYGIMTTIGSIAAGILNQNDYARFATKPKHAILGQAIAFPVYGVICSVIGILVTAATQQRFGGEAIWNPASVLSELVTMHPDSGRTRAAVTFAGLALIVSQIGVNVPGNALSGGFDLAATFPRFINIRRGAYITAIFSTVVNPWKLVNTSTVFLTVLSSYSVFLGPMTGMMVAAYLMVGRRKIAVDDLYRGNSSSIYWYTYGINWRAPVAWCFGFAPLMPGFIAAVNTSVSVPDGAVELYYLNYVYGFFASGFVFVLLHKVFPSADVDAFVNSPITAEQTMYEAREKWDDIEHETEAVEPVVKHNTTTVDKLSRKSTWTEERPKRAVPADECDFAKPVCTPCQTSGRACTGLGRTLVFKAVDPAARTKAPTPVTASAPAARLHSTAEQQRYIGLFWDAYLPDGKDFPGACRQYTTCGWTDIARRYTCTDAPSVACLAIVANSLCMLGSKHREQHLLEQGRQVYGRALRDMRTSLTLTTSAASATSTATATSMSTKVELVIASRLLTLFTILWGTHSQDQSQSEDQGQCRSQGEAWAALNAGELALLLSNPPATYQAGDNHQLFVDTRMHLLIQSIIARDKSVLSEPTWMTEPWAVIPKTPLDRLVDLVAQIPTLAARCEGGVVKSSAGEQRSRAWAELKHDWRGFLSGLMAWFNDVVHLGVDGFLNNESSPSLDTLELSKTHAMLVYWTVCLIVRPVLQQVLAMDETPAFIVNVPAIRYSMLKAMRSLFGSRAGWYGVNVALFPLRTLVYTVDDENPLSASEAVLLANIQNQVKGREVSGFMTSMGKLLAAGASGSRVQGPGVQGGWARGLISVSSASSFNLFTLFSSPLDVFTLQHAQSSHAPAASQSPTPSTIPTKMSKIYEIDPEADTLVVVRPLVEFAAWPGSTSTTASPSKTADVRIKVSSKHLSLASPRFRDLLAQKSATASIASSFSGLGISGQGHSSGHSNGTVTPTNRGLFAPKSPKLSNGLASPPATPTKALWRKEAPSSPTLSVVSTASTVNNLISATLVDEADGRVHIELDGLDADAVKTVLNIVHGRGGQDRVPKNVTLDVLARIAVVVDRFKLQDSVEIYADRWVDALYRRGIPTTAAARRDLVLWIYVAYVFQRDAIFKEATKIAATQLTGPLPVGALANLPLRAKIVQDIDIQRQDAISQSLEILTTAVDKLVTQEDSENENNSDTYLLGSLIRTLHKNKLYWPQPAAPFDGVSVASISRAAHDVQTQVWRTAFRIGDTTRNNRTNNQLLLTPQLDSLRRIVSDEEASDAASQSSDAEASDVASQSVADQAAPVSDRLDAVSDRILVSLSQWTAAVGMEWMPQLVLGTLRKSHWVVLVLFVWIPGVY</sequence>
<feature type="region of interest" description="Disordered" evidence="6">
    <location>
        <begin position="1187"/>
        <end position="1224"/>
    </location>
</feature>